<gene>
    <name evidence="2" type="ORF">ABB37_03354</name>
</gene>
<feature type="region of interest" description="Disordered" evidence="1">
    <location>
        <begin position="163"/>
        <end position="191"/>
    </location>
</feature>
<reference evidence="2 3" key="1">
    <citation type="submission" date="2015-07" db="EMBL/GenBank/DDBJ databases">
        <title>High-quality genome of monoxenous trypanosomatid Leptomonas pyrrhocoris.</title>
        <authorList>
            <person name="Flegontov P."/>
            <person name="Butenko A."/>
            <person name="Firsov S."/>
            <person name="Vlcek C."/>
            <person name="Logacheva M.D."/>
            <person name="Field M."/>
            <person name="Filatov D."/>
            <person name="Flegontova O."/>
            <person name="Gerasimov E."/>
            <person name="Jackson A.P."/>
            <person name="Kelly S."/>
            <person name="Opperdoes F."/>
            <person name="O'Reilly A."/>
            <person name="Votypka J."/>
            <person name="Yurchenko V."/>
            <person name="Lukes J."/>
        </authorList>
    </citation>
    <scope>NUCLEOTIDE SEQUENCE [LARGE SCALE GENOMIC DNA]</scope>
    <source>
        <strain evidence="2">H10</strain>
    </source>
</reference>
<keyword evidence="3" id="KW-1185">Reference proteome</keyword>
<feature type="region of interest" description="Disordered" evidence="1">
    <location>
        <begin position="1"/>
        <end position="26"/>
    </location>
</feature>
<dbReference type="RefSeq" id="XP_015660680.1">
    <property type="nucleotide sequence ID" value="XM_015800673.1"/>
</dbReference>
<dbReference type="OMA" id="EHKFFEP"/>
<dbReference type="EMBL" id="LGTL01000005">
    <property type="protein sequence ID" value="KPA82241.1"/>
    <property type="molecule type" value="Genomic_DNA"/>
</dbReference>
<accession>A0A0N1J506</accession>
<dbReference type="OrthoDB" id="10565080at2759"/>
<comment type="caution">
    <text evidence="2">The sequence shown here is derived from an EMBL/GenBank/DDBJ whole genome shotgun (WGS) entry which is preliminary data.</text>
</comment>
<evidence type="ECO:0000313" key="3">
    <source>
        <dbReference type="Proteomes" id="UP000037923"/>
    </source>
</evidence>
<organism evidence="2 3">
    <name type="scientific">Leptomonas pyrrhocoris</name>
    <name type="common">Firebug parasite</name>
    <dbReference type="NCBI Taxonomy" id="157538"/>
    <lineage>
        <taxon>Eukaryota</taxon>
        <taxon>Discoba</taxon>
        <taxon>Euglenozoa</taxon>
        <taxon>Kinetoplastea</taxon>
        <taxon>Metakinetoplastina</taxon>
        <taxon>Trypanosomatida</taxon>
        <taxon>Trypanosomatidae</taxon>
        <taxon>Leishmaniinae</taxon>
        <taxon>Leptomonas</taxon>
    </lineage>
</organism>
<feature type="compositionally biased region" description="Polar residues" evidence="1">
    <location>
        <begin position="1"/>
        <end position="13"/>
    </location>
</feature>
<feature type="region of interest" description="Disordered" evidence="1">
    <location>
        <begin position="250"/>
        <end position="280"/>
    </location>
</feature>
<dbReference type="Proteomes" id="UP000037923">
    <property type="component" value="Unassembled WGS sequence"/>
</dbReference>
<evidence type="ECO:0000313" key="2">
    <source>
        <dbReference type="EMBL" id="KPA82241.1"/>
    </source>
</evidence>
<evidence type="ECO:0000256" key="1">
    <source>
        <dbReference type="SAM" id="MobiDB-lite"/>
    </source>
</evidence>
<feature type="compositionally biased region" description="Polar residues" evidence="1">
    <location>
        <begin position="172"/>
        <end position="191"/>
    </location>
</feature>
<dbReference type="VEuPathDB" id="TriTrypDB:LpyrH10_05_2140"/>
<sequence length="441" mass="47410">MSAFDTQSPFSNRRVSHFATPTRRSSPFATADAELSAITAGCADRGRCRDVPSARCDVRTSNCTPVRAAAEDVSAAHKQRGATSPVTVRAAVRQMAVSPRCRRCTGPAFAEVDVLCGSPRVHLALPPFRCGHGRKASQFGELNCALVLQDSHADFHVVKSPLPDLEDRSASEPKTTASSLSMTPTEPNIASPTSKHPFLCIASESLAVEEGNSSVNSTKSLRSPNSPSFSFFAAVSEKRNSRGLAMKLDSARNAGEQPSVVSPPYSAPRPGQSPWNDTTAASLSSSALPAEVNVFSPLRFDSRAAPSMQSQGLSSVSPSHHSSMRLLPPPGCSSQWHLEDGRDIWAPDVGASQDHARDAVMQQRLLHAFLAVLTRETAEQESEAQCLRWRRLSGVLRQLVHVLLRLPLRILTQLCVLCPRKVASSIPLQCFSRRGVSAASS</sequence>
<dbReference type="GeneID" id="26903645"/>
<dbReference type="AlphaFoldDB" id="A0A0N1J506"/>
<proteinExistence type="predicted"/>
<name>A0A0N1J506_LEPPY</name>
<protein>
    <submittedName>
        <fullName evidence="2">Uncharacterized protein</fullName>
    </submittedName>
</protein>